<evidence type="ECO:0000259" key="2">
    <source>
        <dbReference type="PROSITE" id="PS50943"/>
    </source>
</evidence>
<dbReference type="InterPro" id="IPR050400">
    <property type="entry name" value="Bact_Cytoskel_RodZ"/>
</dbReference>
<dbReference type="PROSITE" id="PS50943">
    <property type="entry name" value="HTH_CROC1"/>
    <property type="match status" value="1"/>
</dbReference>
<comment type="caution">
    <text evidence="3">The sequence shown here is derived from an EMBL/GenBank/DDBJ whole genome shotgun (WGS) entry which is preliminary data.</text>
</comment>
<dbReference type="Gene3D" id="1.10.260.40">
    <property type="entry name" value="lambda repressor-like DNA-binding domains"/>
    <property type="match status" value="1"/>
</dbReference>
<gene>
    <name evidence="3" type="ORF">SDC9_12736</name>
</gene>
<keyword evidence="1" id="KW-0472">Membrane</keyword>
<keyword evidence="1" id="KW-0812">Transmembrane</keyword>
<reference evidence="3" key="1">
    <citation type="submission" date="2019-08" db="EMBL/GenBank/DDBJ databases">
        <authorList>
            <person name="Kucharzyk K."/>
            <person name="Murdoch R.W."/>
            <person name="Higgins S."/>
            <person name="Loffler F."/>
        </authorList>
    </citation>
    <scope>NUCLEOTIDE SEQUENCE</scope>
</reference>
<dbReference type="PANTHER" id="PTHR34475">
    <property type="match status" value="1"/>
</dbReference>
<dbReference type="EMBL" id="VSSQ01000035">
    <property type="protein sequence ID" value="MPL67046.1"/>
    <property type="molecule type" value="Genomic_DNA"/>
</dbReference>
<dbReference type="SMART" id="SM00530">
    <property type="entry name" value="HTH_XRE"/>
    <property type="match status" value="1"/>
</dbReference>
<evidence type="ECO:0000313" key="3">
    <source>
        <dbReference type="EMBL" id="MPL67046.1"/>
    </source>
</evidence>
<dbReference type="InterPro" id="IPR010982">
    <property type="entry name" value="Lambda_DNA-bd_dom_sf"/>
</dbReference>
<dbReference type="PANTHER" id="PTHR34475:SF1">
    <property type="entry name" value="CYTOSKELETON PROTEIN RODZ"/>
    <property type="match status" value="1"/>
</dbReference>
<dbReference type="AlphaFoldDB" id="A0A644TJD3"/>
<dbReference type="Pfam" id="PF13464">
    <property type="entry name" value="RodZ_C"/>
    <property type="match status" value="1"/>
</dbReference>
<proteinExistence type="predicted"/>
<sequence>MTQVGDFLRDVRKRKGLSIDEIAEGTGIRAQYIDALENGDYEKIPGDVFIKGFIRNYGNFLNLDGNALVEQYKNHTLLKDETIKAALLSVDEENREIADVASKKTFFSGISSAFQKLKNFIYDNIYETIEVDDEKEDNINIITSPKGGSERQRLTNPVEAAAANKSPFFNYRIFIRVFTVSLLLFVCFMVYFFLTGTKSSPKPANGTTAFTDTIKSEHSSDKEAALKSSDKITTKITNTVKELVETVDSKVATTKKDLTAIVADPANSDDVIVQITYKEPVWTEVESDGKTVETATIAKGTTKTYKATKEIKVKLGSIRNVEIKVNGNVVPYGEKEWGTVEKIFKK</sequence>
<dbReference type="InterPro" id="IPR025194">
    <property type="entry name" value="RodZ-like_C"/>
</dbReference>
<feature type="domain" description="HTH cro/C1-type" evidence="2">
    <location>
        <begin position="8"/>
        <end position="42"/>
    </location>
</feature>
<protein>
    <recommendedName>
        <fullName evidence="2">HTH cro/C1-type domain-containing protein</fullName>
    </recommendedName>
</protein>
<dbReference type="CDD" id="cd00093">
    <property type="entry name" value="HTH_XRE"/>
    <property type="match status" value="1"/>
</dbReference>
<dbReference type="GO" id="GO:0003677">
    <property type="term" value="F:DNA binding"/>
    <property type="evidence" value="ECO:0007669"/>
    <property type="project" value="InterPro"/>
</dbReference>
<keyword evidence="1" id="KW-1133">Transmembrane helix</keyword>
<organism evidence="3">
    <name type="scientific">bioreactor metagenome</name>
    <dbReference type="NCBI Taxonomy" id="1076179"/>
    <lineage>
        <taxon>unclassified sequences</taxon>
        <taxon>metagenomes</taxon>
        <taxon>ecological metagenomes</taxon>
    </lineage>
</organism>
<name>A0A644TJD3_9ZZZZ</name>
<dbReference type="Pfam" id="PF13413">
    <property type="entry name" value="HTH_25"/>
    <property type="match status" value="1"/>
</dbReference>
<dbReference type="InterPro" id="IPR001387">
    <property type="entry name" value="Cro/C1-type_HTH"/>
</dbReference>
<evidence type="ECO:0000256" key="1">
    <source>
        <dbReference type="SAM" id="Phobius"/>
    </source>
</evidence>
<feature type="transmembrane region" description="Helical" evidence="1">
    <location>
        <begin position="173"/>
        <end position="194"/>
    </location>
</feature>
<accession>A0A644TJD3</accession>
<dbReference type="SUPFAM" id="SSF47413">
    <property type="entry name" value="lambda repressor-like DNA-binding domains"/>
    <property type="match status" value="1"/>
</dbReference>